<feature type="domain" description="C2H2-type" evidence="6">
    <location>
        <begin position="12"/>
        <end position="36"/>
    </location>
</feature>
<evidence type="ECO:0000256" key="2">
    <source>
        <dbReference type="ARBA" id="ARBA00022737"/>
    </source>
</evidence>
<dbReference type="AlphaFoldDB" id="A8N3S8"/>
<name>A8N3S8_COPC7</name>
<dbReference type="OMA" id="CENKHAL"/>
<dbReference type="RefSeq" id="XP_001829420.2">
    <property type="nucleotide sequence ID" value="XM_001829368.2"/>
</dbReference>
<reference evidence="7 8" key="1">
    <citation type="journal article" date="2010" name="Proc. Natl. Acad. Sci. U.S.A.">
        <title>Insights into evolution of multicellular fungi from the assembled chromosomes of the mushroom Coprinopsis cinerea (Coprinus cinereus).</title>
        <authorList>
            <person name="Stajich J.E."/>
            <person name="Wilke S.K."/>
            <person name="Ahren D."/>
            <person name="Au C.H."/>
            <person name="Birren B.W."/>
            <person name="Borodovsky M."/>
            <person name="Burns C."/>
            <person name="Canback B."/>
            <person name="Casselton L.A."/>
            <person name="Cheng C.K."/>
            <person name="Deng J."/>
            <person name="Dietrich F.S."/>
            <person name="Fargo D.C."/>
            <person name="Farman M.L."/>
            <person name="Gathman A.C."/>
            <person name="Goldberg J."/>
            <person name="Guigo R."/>
            <person name="Hoegger P.J."/>
            <person name="Hooker J.B."/>
            <person name="Huggins A."/>
            <person name="James T.Y."/>
            <person name="Kamada T."/>
            <person name="Kilaru S."/>
            <person name="Kodira C."/>
            <person name="Kues U."/>
            <person name="Kupfer D."/>
            <person name="Kwan H.S."/>
            <person name="Lomsadze A."/>
            <person name="Li W."/>
            <person name="Lilly W.W."/>
            <person name="Ma L.J."/>
            <person name="Mackey A.J."/>
            <person name="Manning G."/>
            <person name="Martin F."/>
            <person name="Muraguchi H."/>
            <person name="Natvig D.O."/>
            <person name="Palmerini H."/>
            <person name="Ramesh M.A."/>
            <person name="Rehmeyer C.J."/>
            <person name="Roe B.A."/>
            <person name="Shenoy N."/>
            <person name="Stanke M."/>
            <person name="Ter-Hovhannisyan V."/>
            <person name="Tunlid A."/>
            <person name="Velagapudi R."/>
            <person name="Vision T.J."/>
            <person name="Zeng Q."/>
            <person name="Zolan M.E."/>
            <person name="Pukkila P.J."/>
        </authorList>
    </citation>
    <scope>NUCLEOTIDE SEQUENCE [LARGE SCALE GENOMIC DNA]</scope>
    <source>
        <strain evidence="8">Okayama-7 / 130 / ATCC MYA-4618 / FGSC 9003</strain>
    </source>
</reference>
<feature type="domain" description="C2H2-type" evidence="6">
    <location>
        <begin position="37"/>
        <end position="62"/>
    </location>
</feature>
<accession>A8N3S8</accession>
<dbReference type="InterPro" id="IPR013087">
    <property type="entry name" value="Znf_C2H2_type"/>
</dbReference>
<sequence>MYYDSDSSDECYDCRKCGASFSCGWDLNNHDSNQHAYYCDRCGRSFVNQAALQQHLENSSFHYYCVFCKRDFAEREWYGTHMLEYHERCHTCQIDFRHVDWLHRHYADTPDRHSFCLECKRHFSSPDNLKHHLASGLHQERTIECVAPRCQRRFISLPALLGHYDSGGCSEISRDHMDCFTRSVGGRGYIVADDDTHFYRCPLCDKRFLLFSGVAAHVEGGKCANEEERARVGESIWDILALFQQYH</sequence>
<organism evidence="7 8">
    <name type="scientific">Coprinopsis cinerea (strain Okayama-7 / 130 / ATCC MYA-4618 / FGSC 9003)</name>
    <name type="common">Inky cap fungus</name>
    <name type="synonym">Hormographiella aspergillata</name>
    <dbReference type="NCBI Taxonomy" id="240176"/>
    <lineage>
        <taxon>Eukaryota</taxon>
        <taxon>Fungi</taxon>
        <taxon>Dikarya</taxon>
        <taxon>Basidiomycota</taxon>
        <taxon>Agaricomycotina</taxon>
        <taxon>Agaricomycetes</taxon>
        <taxon>Agaricomycetidae</taxon>
        <taxon>Agaricales</taxon>
        <taxon>Agaricineae</taxon>
        <taxon>Psathyrellaceae</taxon>
        <taxon>Coprinopsis</taxon>
    </lineage>
</organism>
<dbReference type="InterPro" id="IPR036236">
    <property type="entry name" value="Znf_C2H2_sf"/>
</dbReference>
<evidence type="ECO:0000256" key="1">
    <source>
        <dbReference type="ARBA" id="ARBA00022723"/>
    </source>
</evidence>
<dbReference type="GO" id="GO:0005634">
    <property type="term" value="C:nucleus"/>
    <property type="evidence" value="ECO:0007669"/>
    <property type="project" value="TreeGrafter"/>
</dbReference>
<dbReference type="PANTHER" id="PTHR24379">
    <property type="entry name" value="KRAB AND ZINC FINGER DOMAIN-CONTAINING"/>
    <property type="match status" value="1"/>
</dbReference>
<gene>
    <name evidence="7" type="ORF">CC1G_00599</name>
</gene>
<dbReference type="OrthoDB" id="6077919at2759"/>
<comment type="caution">
    <text evidence="7">The sequence shown here is derived from an EMBL/GenBank/DDBJ whole genome shotgun (WGS) entry which is preliminary data.</text>
</comment>
<keyword evidence="3 5" id="KW-0863">Zinc-finger</keyword>
<dbReference type="SMART" id="SM00355">
    <property type="entry name" value="ZnF_C2H2"/>
    <property type="match status" value="6"/>
</dbReference>
<protein>
    <recommendedName>
        <fullName evidence="6">C2H2-type domain-containing protein</fullName>
    </recommendedName>
</protein>
<dbReference type="PROSITE" id="PS00028">
    <property type="entry name" value="ZINC_FINGER_C2H2_1"/>
    <property type="match status" value="2"/>
</dbReference>
<dbReference type="VEuPathDB" id="FungiDB:CC1G_00599"/>
<dbReference type="KEGG" id="cci:CC1G_00599"/>
<dbReference type="Proteomes" id="UP000001861">
    <property type="component" value="Unassembled WGS sequence"/>
</dbReference>
<evidence type="ECO:0000256" key="4">
    <source>
        <dbReference type="ARBA" id="ARBA00022833"/>
    </source>
</evidence>
<evidence type="ECO:0000313" key="8">
    <source>
        <dbReference type="Proteomes" id="UP000001861"/>
    </source>
</evidence>
<proteinExistence type="predicted"/>
<dbReference type="PANTHER" id="PTHR24379:SF127">
    <property type="entry name" value="BLOODY FINGERS-RELATED"/>
    <property type="match status" value="1"/>
</dbReference>
<evidence type="ECO:0000259" key="6">
    <source>
        <dbReference type="PROSITE" id="PS50157"/>
    </source>
</evidence>
<dbReference type="eggNOG" id="KOG1721">
    <property type="taxonomic scope" value="Eukaryota"/>
</dbReference>
<evidence type="ECO:0000256" key="3">
    <source>
        <dbReference type="ARBA" id="ARBA00022771"/>
    </source>
</evidence>
<keyword evidence="4" id="KW-0862">Zinc</keyword>
<dbReference type="EMBL" id="AACS02000001">
    <property type="protein sequence ID" value="EAU92380.2"/>
    <property type="molecule type" value="Genomic_DNA"/>
</dbReference>
<evidence type="ECO:0000256" key="5">
    <source>
        <dbReference type="PROSITE-ProRule" id="PRU00042"/>
    </source>
</evidence>
<dbReference type="GO" id="GO:0000977">
    <property type="term" value="F:RNA polymerase II transcription regulatory region sequence-specific DNA binding"/>
    <property type="evidence" value="ECO:0007669"/>
    <property type="project" value="TreeGrafter"/>
</dbReference>
<keyword evidence="8" id="KW-1185">Reference proteome</keyword>
<keyword evidence="2" id="KW-0677">Repeat</keyword>
<dbReference type="Pfam" id="PF00096">
    <property type="entry name" value="zf-C2H2"/>
    <property type="match status" value="2"/>
</dbReference>
<dbReference type="InParanoid" id="A8N3S8"/>
<dbReference type="SUPFAM" id="SSF57667">
    <property type="entry name" value="beta-beta-alpha zinc fingers"/>
    <property type="match status" value="1"/>
</dbReference>
<dbReference type="PROSITE" id="PS50157">
    <property type="entry name" value="ZINC_FINGER_C2H2_2"/>
    <property type="match status" value="2"/>
</dbReference>
<dbReference type="GeneID" id="6005849"/>
<dbReference type="GO" id="GO:0000981">
    <property type="term" value="F:DNA-binding transcription factor activity, RNA polymerase II-specific"/>
    <property type="evidence" value="ECO:0007669"/>
    <property type="project" value="TreeGrafter"/>
</dbReference>
<evidence type="ECO:0000313" key="7">
    <source>
        <dbReference type="EMBL" id="EAU92380.2"/>
    </source>
</evidence>
<dbReference type="GO" id="GO:0008270">
    <property type="term" value="F:zinc ion binding"/>
    <property type="evidence" value="ECO:0007669"/>
    <property type="project" value="UniProtKB-KW"/>
</dbReference>
<dbReference type="HOGENOM" id="CLU_075838_2_0_1"/>
<keyword evidence="1" id="KW-0479">Metal-binding</keyword>
<dbReference type="Gene3D" id="3.30.160.60">
    <property type="entry name" value="Classic Zinc Finger"/>
    <property type="match status" value="2"/>
</dbReference>